<dbReference type="EMBL" id="JAERWL010000015">
    <property type="protein sequence ID" value="MBM9478115.1"/>
    <property type="molecule type" value="Genomic_DNA"/>
</dbReference>
<sequence>MKGRPSGQVGSITGPPELTSTVLNLDRLSMSRATADAIIAALFALGPFGFRAPAATGLPRLLTSTGGDLTTAQIVGPGHACPSNAFLRRAWQQTGPLFVTSANQSRHRTGAADTPAHFRADGLPEDFGHVPRFVLLAHPDEAAARARYPLHEPMSVLALHRVTQEAGRSHLTLERHGSLPVEHIRAVLDEFGFGVTLGPHARTRLQQRDYGVS</sequence>
<organism evidence="1 2">
    <name type="scientific">Nakamurella flavida</name>
    <dbReference type="NCBI Taxonomy" id="363630"/>
    <lineage>
        <taxon>Bacteria</taxon>
        <taxon>Bacillati</taxon>
        <taxon>Actinomycetota</taxon>
        <taxon>Actinomycetes</taxon>
        <taxon>Nakamurellales</taxon>
        <taxon>Nakamurellaceae</taxon>
        <taxon>Nakamurella</taxon>
    </lineage>
</organism>
<gene>
    <name evidence="1" type="ORF">JL107_16825</name>
</gene>
<evidence type="ECO:0000313" key="2">
    <source>
        <dbReference type="Proteomes" id="UP000663801"/>
    </source>
</evidence>
<accession>A0A938YI47</accession>
<comment type="caution">
    <text evidence="1">The sequence shown here is derived from an EMBL/GenBank/DDBJ whole genome shotgun (WGS) entry which is preliminary data.</text>
</comment>
<dbReference type="Proteomes" id="UP000663801">
    <property type="component" value="Unassembled WGS sequence"/>
</dbReference>
<dbReference type="AlphaFoldDB" id="A0A938YI47"/>
<reference evidence="1" key="1">
    <citation type="submission" date="2021-01" db="EMBL/GenBank/DDBJ databases">
        <title>KCTC 19127 draft genome.</title>
        <authorList>
            <person name="An D."/>
        </authorList>
    </citation>
    <scope>NUCLEOTIDE SEQUENCE</scope>
    <source>
        <strain evidence="1">KCTC 19127</strain>
    </source>
</reference>
<proteinExistence type="predicted"/>
<protein>
    <recommendedName>
        <fullName evidence="3">YrdC-like domain-containing protein</fullName>
    </recommendedName>
</protein>
<name>A0A938YI47_9ACTN</name>
<keyword evidence="2" id="KW-1185">Reference proteome</keyword>
<evidence type="ECO:0000313" key="1">
    <source>
        <dbReference type="EMBL" id="MBM9478115.1"/>
    </source>
</evidence>
<dbReference type="RefSeq" id="WP_205258237.1">
    <property type="nucleotide sequence ID" value="NZ_BAAAPV010000002.1"/>
</dbReference>
<evidence type="ECO:0008006" key="3">
    <source>
        <dbReference type="Google" id="ProtNLM"/>
    </source>
</evidence>